<comment type="caution">
    <text evidence="6">The sequence shown here is derived from an EMBL/GenBank/DDBJ whole genome shotgun (WGS) entry which is preliminary data.</text>
</comment>
<comment type="similarity">
    <text evidence="1">Belongs to the PDE6D/unc-119 family.</text>
</comment>
<evidence type="ECO:0000256" key="1">
    <source>
        <dbReference type="ARBA" id="ARBA00008102"/>
    </source>
</evidence>
<keyword evidence="3" id="KW-0653">Protein transport</keyword>
<gene>
    <name evidence="6" type="ORF">TL16_g03257</name>
</gene>
<reference evidence="7" key="1">
    <citation type="journal article" date="2023" name="Commun. Biol.">
        <title>Genome analysis of Parmales, the sister group of diatoms, reveals the evolutionary specialization of diatoms from phago-mixotrophs to photoautotrophs.</title>
        <authorList>
            <person name="Ban H."/>
            <person name="Sato S."/>
            <person name="Yoshikawa S."/>
            <person name="Yamada K."/>
            <person name="Nakamura Y."/>
            <person name="Ichinomiya M."/>
            <person name="Sato N."/>
            <person name="Blanc-Mathieu R."/>
            <person name="Endo H."/>
            <person name="Kuwata A."/>
            <person name="Ogata H."/>
        </authorList>
    </citation>
    <scope>NUCLEOTIDE SEQUENCE [LARGE SCALE GENOMIC DNA]</scope>
</reference>
<sequence length="180" mass="20241">MATVTPSDVLEYRKPSDTFLCPISANSYSIEFLSFVISDYETKKTIFEVGKDIPAPVGMEMDFDYSSAAPDEAFRRIKYTFSEDVLRLPLVGTSLVFSIGDEPLPEFRMIERHYFRSKLVKSYDFNFGFCIPGSTNTWDSVYALPPLEDDMIQDMVQSPFETTSDRCVGVAVAVGVGVKM</sequence>
<dbReference type="GO" id="GO:0005929">
    <property type="term" value="C:cilium"/>
    <property type="evidence" value="ECO:0007669"/>
    <property type="project" value="TreeGrafter"/>
</dbReference>
<evidence type="ECO:0000313" key="7">
    <source>
        <dbReference type="Proteomes" id="UP001162640"/>
    </source>
</evidence>
<dbReference type="SUPFAM" id="SSF81296">
    <property type="entry name" value="E set domains"/>
    <property type="match status" value="1"/>
</dbReference>
<name>A0A9W6ZVZ4_9STRA</name>
<dbReference type="InterPro" id="IPR037036">
    <property type="entry name" value="PDED_dom_sf"/>
</dbReference>
<dbReference type="Gene3D" id="2.70.50.40">
    <property type="entry name" value="GMP phosphodiesterase, delta subunit"/>
    <property type="match status" value="1"/>
</dbReference>
<dbReference type="GO" id="GO:0042953">
    <property type="term" value="P:lipoprotein transport"/>
    <property type="evidence" value="ECO:0007669"/>
    <property type="project" value="TreeGrafter"/>
</dbReference>
<dbReference type="FunFam" id="2.70.50.40:FF:000003">
    <property type="entry name" value="UNC119 homologue, putative"/>
    <property type="match status" value="1"/>
</dbReference>
<accession>A0A9W6ZVZ4</accession>
<evidence type="ECO:0000256" key="3">
    <source>
        <dbReference type="ARBA" id="ARBA00022927"/>
    </source>
</evidence>
<feature type="domain" description="GMP phosphodiesterase delta subunit" evidence="5">
    <location>
        <begin position="25"/>
        <end position="166"/>
    </location>
</feature>
<dbReference type="GO" id="GO:0060271">
    <property type="term" value="P:cilium assembly"/>
    <property type="evidence" value="ECO:0007669"/>
    <property type="project" value="TreeGrafter"/>
</dbReference>
<evidence type="ECO:0000259" key="5">
    <source>
        <dbReference type="Pfam" id="PF05351"/>
    </source>
</evidence>
<dbReference type="Pfam" id="PF05351">
    <property type="entry name" value="GMP_PDE_delta"/>
    <property type="match status" value="1"/>
</dbReference>
<evidence type="ECO:0000313" key="6">
    <source>
        <dbReference type="EMBL" id="GMH61454.1"/>
    </source>
</evidence>
<keyword evidence="4" id="KW-0446">Lipid-binding</keyword>
<dbReference type="EMBL" id="BLQM01000085">
    <property type="protein sequence ID" value="GMH61454.1"/>
    <property type="molecule type" value="Genomic_DNA"/>
</dbReference>
<keyword evidence="2" id="KW-0813">Transport</keyword>
<dbReference type="InterPro" id="IPR051519">
    <property type="entry name" value="PDE6D_unc-119_myristoyl-bd"/>
</dbReference>
<dbReference type="Proteomes" id="UP001162640">
    <property type="component" value="Unassembled WGS sequence"/>
</dbReference>
<protein>
    <recommendedName>
        <fullName evidence="5">GMP phosphodiesterase delta subunit domain-containing protein</fullName>
    </recommendedName>
</protein>
<organism evidence="6 7">
    <name type="scientific">Triparma laevis f. inornata</name>
    <dbReference type="NCBI Taxonomy" id="1714386"/>
    <lineage>
        <taxon>Eukaryota</taxon>
        <taxon>Sar</taxon>
        <taxon>Stramenopiles</taxon>
        <taxon>Ochrophyta</taxon>
        <taxon>Bolidophyceae</taxon>
        <taxon>Parmales</taxon>
        <taxon>Triparmaceae</taxon>
        <taxon>Triparma</taxon>
    </lineage>
</organism>
<evidence type="ECO:0000256" key="2">
    <source>
        <dbReference type="ARBA" id="ARBA00022448"/>
    </source>
</evidence>
<dbReference type="InterPro" id="IPR008015">
    <property type="entry name" value="PDED_dom"/>
</dbReference>
<dbReference type="GO" id="GO:0008289">
    <property type="term" value="F:lipid binding"/>
    <property type="evidence" value="ECO:0007669"/>
    <property type="project" value="UniProtKB-KW"/>
</dbReference>
<dbReference type="PANTHER" id="PTHR12951:SF1">
    <property type="entry name" value="PROTEIN UNC-119 HOMOLOG"/>
    <property type="match status" value="1"/>
</dbReference>
<dbReference type="InterPro" id="IPR014756">
    <property type="entry name" value="Ig_E-set"/>
</dbReference>
<dbReference type="AlphaFoldDB" id="A0A9W6ZVZ4"/>
<proteinExistence type="inferred from homology"/>
<evidence type="ECO:0000256" key="4">
    <source>
        <dbReference type="ARBA" id="ARBA00023121"/>
    </source>
</evidence>
<dbReference type="PANTHER" id="PTHR12951">
    <property type="entry name" value="RETINAL PROTEIN 4"/>
    <property type="match status" value="1"/>
</dbReference>